<dbReference type="AlphaFoldDB" id="A0A238U545"/>
<protein>
    <recommendedName>
        <fullName evidence="2">DUF5777 domain-containing protein</fullName>
    </recommendedName>
</protein>
<dbReference type="KEGG" id="tje:TJEJU_0542"/>
<name>A0A238U545_9FLAO</name>
<dbReference type="OrthoDB" id="1117410at2"/>
<feature type="signal peptide" evidence="1">
    <location>
        <begin position="1"/>
        <end position="23"/>
    </location>
</feature>
<dbReference type="Pfam" id="PF19089">
    <property type="entry name" value="DUF5777"/>
    <property type="match status" value="1"/>
</dbReference>
<dbReference type="EMBL" id="LT899436">
    <property type="protein sequence ID" value="SNR14323.1"/>
    <property type="molecule type" value="Genomic_DNA"/>
</dbReference>
<organism evidence="3 4">
    <name type="scientific">Tenacibaculum jejuense</name>
    <dbReference type="NCBI Taxonomy" id="584609"/>
    <lineage>
        <taxon>Bacteria</taxon>
        <taxon>Pseudomonadati</taxon>
        <taxon>Bacteroidota</taxon>
        <taxon>Flavobacteriia</taxon>
        <taxon>Flavobacteriales</taxon>
        <taxon>Flavobacteriaceae</taxon>
        <taxon>Tenacibaculum</taxon>
    </lineage>
</organism>
<evidence type="ECO:0000313" key="3">
    <source>
        <dbReference type="EMBL" id="SNR14323.1"/>
    </source>
</evidence>
<evidence type="ECO:0000313" key="4">
    <source>
        <dbReference type="Proteomes" id="UP000215214"/>
    </source>
</evidence>
<feature type="domain" description="DUF5777" evidence="2">
    <location>
        <begin position="58"/>
        <end position="300"/>
    </location>
</feature>
<accession>A0A238U545</accession>
<proteinExistence type="predicted"/>
<gene>
    <name evidence="3" type="ORF">TJEJU_0542</name>
</gene>
<dbReference type="InterPro" id="IPR045916">
    <property type="entry name" value="DUF5777"/>
</dbReference>
<reference evidence="3 4" key="1">
    <citation type="submission" date="2017-07" db="EMBL/GenBank/DDBJ databases">
        <authorList>
            <person name="Sun Z.S."/>
            <person name="Albrecht U."/>
            <person name="Echele G."/>
            <person name="Lee C.C."/>
        </authorList>
    </citation>
    <scope>NUCLEOTIDE SEQUENCE [LARGE SCALE GENOMIC DNA]</scope>
    <source>
        <strain evidence="4">type strain: KCTC 22618</strain>
    </source>
</reference>
<sequence>MHIKKITLLFFFLLTIQTSSLFAQDDLLDELDDYSNEETTGKSKNDKKAQNKFELPAFKTLKIGNLQSTKIGDKGELYLIVSHRFGPLKDGFDTFLGLDQANTKIELLYSFWEGTQFSLSRESFEKTVALAVKSRFTKQSDSFPFNLVGYATANINTELSNSRFTNYTLQDGDRMSYAVQLLASHRFSKRFSFQFAPTYVRENLQILEETGAANHNQFAMGFGGRLKLSKRVSLNAEYVHNFNRDENSIFYNPYTFGVDIETGGHVFQLLFTNAQSSNEPGYISNAGGDIAFGFNIVRVF</sequence>
<evidence type="ECO:0000259" key="2">
    <source>
        <dbReference type="Pfam" id="PF19089"/>
    </source>
</evidence>
<keyword evidence="1" id="KW-0732">Signal</keyword>
<dbReference type="RefSeq" id="WP_095069189.1">
    <property type="nucleotide sequence ID" value="NZ_LT899436.1"/>
</dbReference>
<dbReference type="Proteomes" id="UP000215214">
    <property type="component" value="Chromosome TJEJU"/>
</dbReference>
<keyword evidence="4" id="KW-1185">Reference proteome</keyword>
<feature type="chain" id="PRO_5013144882" description="DUF5777 domain-containing protein" evidence="1">
    <location>
        <begin position="24"/>
        <end position="300"/>
    </location>
</feature>
<dbReference type="SUPFAM" id="SSF56935">
    <property type="entry name" value="Porins"/>
    <property type="match status" value="1"/>
</dbReference>
<evidence type="ECO:0000256" key="1">
    <source>
        <dbReference type="SAM" id="SignalP"/>
    </source>
</evidence>